<keyword evidence="9" id="KW-1185">Reference proteome</keyword>
<evidence type="ECO:0000313" key="9">
    <source>
        <dbReference type="Proteomes" id="UP001615550"/>
    </source>
</evidence>
<dbReference type="Gene3D" id="3.40.50.300">
    <property type="entry name" value="P-loop containing nucleotide triphosphate hydrolases"/>
    <property type="match status" value="1"/>
</dbReference>
<reference evidence="8 9" key="1">
    <citation type="submission" date="2024-08" db="EMBL/GenBank/DDBJ databases">
        <title>Draft Genome Sequence of Legionella lytica strain DSB2004, Isolated From a Fire Sprinkler System.</title>
        <authorList>
            <person name="Everhart A.D."/>
            <person name="Kidane D.T."/>
            <person name="Farone A.L."/>
            <person name="Farone M.B."/>
        </authorList>
    </citation>
    <scope>NUCLEOTIDE SEQUENCE [LARGE SCALE GENOMIC DNA]</scope>
    <source>
        <strain evidence="8 9">DSB2004</strain>
    </source>
</reference>
<dbReference type="CDD" id="cd01127">
    <property type="entry name" value="TrwB_TraG_TraD_VirD4"/>
    <property type="match status" value="2"/>
</dbReference>
<keyword evidence="6 7" id="KW-0472">Membrane</keyword>
<dbReference type="Proteomes" id="UP001615550">
    <property type="component" value="Unassembled WGS sequence"/>
</dbReference>
<evidence type="ECO:0000313" key="8">
    <source>
        <dbReference type="EMBL" id="MFJ1267870.1"/>
    </source>
</evidence>
<dbReference type="EMBL" id="JBGORX010000001">
    <property type="protein sequence ID" value="MFJ1267870.1"/>
    <property type="molecule type" value="Genomic_DNA"/>
</dbReference>
<evidence type="ECO:0000256" key="2">
    <source>
        <dbReference type="ARBA" id="ARBA00008806"/>
    </source>
</evidence>
<comment type="caution">
    <text evidence="8">The sequence shown here is derived from an EMBL/GenBank/DDBJ whole genome shotgun (WGS) entry which is preliminary data.</text>
</comment>
<evidence type="ECO:0000256" key="6">
    <source>
        <dbReference type="ARBA" id="ARBA00023136"/>
    </source>
</evidence>
<dbReference type="PANTHER" id="PTHR37937:SF1">
    <property type="entry name" value="CONJUGATIVE TRANSFER: DNA TRANSPORT"/>
    <property type="match status" value="1"/>
</dbReference>
<evidence type="ECO:0000256" key="1">
    <source>
        <dbReference type="ARBA" id="ARBA00004651"/>
    </source>
</evidence>
<feature type="transmembrane region" description="Helical" evidence="7">
    <location>
        <begin position="58"/>
        <end position="86"/>
    </location>
</feature>
<keyword evidence="5 7" id="KW-1133">Transmembrane helix</keyword>
<dbReference type="SUPFAM" id="SSF52540">
    <property type="entry name" value="P-loop containing nucleoside triphosphate hydrolases"/>
    <property type="match status" value="1"/>
</dbReference>
<dbReference type="PANTHER" id="PTHR37937">
    <property type="entry name" value="CONJUGATIVE TRANSFER: DNA TRANSPORT"/>
    <property type="match status" value="1"/>
</dbReference>
<comment type="similarity">
    <text evidence="2">Belongs to the VirD4/TraG family.</text>
</comment>
<feature type="transmembrane region" description="Helical" evidence="7">
    <location>
        <begin position="28"/>
        <end position="51"/>
    </location>
</feature>
<keyword evidence="3" id="KW-1003">Cell membrane</keyword>
<protein>
    <submittedName>
        <fullName evidence="8">Type IV secretory system conjugative DNA transfer family protein</fullName>
    </submittedName>
</protein>
<dbReference type="InterPro" id="IPR051539">
    <property type="entry name" value="T4SS-coupling_protein"/>
</dbReference>
<dbReference type="Pfam" id="PF02534">
    <property type="entry name" value="T4SS-DNA_transf"/>
    <property type="match status" value="1"/>
</dbReference>
<organism evidence="8 9">
    <name type="scientific">Legionella lytica</name>
    <dbReference type="NCBI Taxonomy" id="96232"/>
    <lineage>
        <taxon>Bacteria</taxon>
        <taxon>Pseudomonadati</taxon>
        <taxon>Pseudomonadota</taxon>
        <taxon>Gammaproteobacteria</taxon>
        <taxon>Legionellales</taxon>
        <taxon>Legionellaceae</taxon>
        <taxon>Legionella</taxon>
    </lineage>
</organism>
<gene>
    <name evidence="8" type="ORF">ACD661_04760</name>
</gene>
<keyword evidence="4 7" id="KW-0812">Transmembrane</keyword>
<comment type="subcellular location">
    <subcellularLocation>
        <location evidence="1">Cell membrane</location>
        <topology evidence="1">Multi-pass membrane protein</topology>
    </subcellularLocation>
</comment>
<evidence type="ECO:0000256" key="5">
    <source>
        <dbReference type="ARBA" id="ARBA00022989"/>
    </source>
</evidence>
<dbReference type="RefSeq" id="WP_400186705.1">
    <property type="nucleotide sequence ID" value="NZ_JBGORX010000001.1"/>
</dbReference>
<dbReference type="InterPro" id="IPR003688">
    <property type="entry name" value="TraG/VirD4"/>
</dbReference>
<name>A0ABW8D9A6_9GAMM</name>
<sequence length="617" mass="70691">MTAQIALLLTGVLDLTTPVVIPDLIHHGFLSELGIAFAMTTLVVLCCIGYLNKGLYRYLASIGTIGLVLGFGLFLLGYGVFGWLYFNELQPLSGLMDLVWQRHQENKLWLDFLKTEGGVCLVGLIALNLFLFNRFRPEKKVLGNAHFANGIEVNKAAFFKHEEQSIIIGKKYGAPLYSNGFEHVLVFAPTGSGKTRSIGIPNLFNYPYSVVCNDVKLTLFQATSGFRQQILAQQCYCWAPAHETRLTHAYNPLSLISSDKVQRLTDIQRIAHILIPDNKKADPIWQQASRKLFKVAILYLLDTPERPTTLGEINRLIKQAGFDDWLAAQLEETEHLDPEFYRNGYSYLNNHEKTRSSILETFSGYFELFDDPIIDAATRHSDFDLRTLRSTPMTIYVGFTDDDMERLSPLLTLFWQQLISVMIKEIPDPIKEPYPLLCLIDEFSSLGRIERLRRSLKLLREYRVRCVLMMQYIAQTYEQYSQDEAKAFTNIKTKIAFATEDIQDAEYVSKLLGTRTVRVAAGSSSTQHQGYSESKSYNYQAIPLLRPDEVMRLPEHQMLIMRTGHPPVKARQFIWYQDPIMKQHRYDPVTVPKQAIQHYPFIRPITVKQSFLEALET</sequence>
<proteinExistence type="inferred from homology"/>
<evidence type="ECO:0000256" key="4">
    <source>
        <dbReference type="ARBA" id="ARBA00022692"/>
    </source>
</evidence>
<evidence type="ECO:0000256" key="7">
    <source>
        <dbReference type="SAM" id="Phobius"/>
    </source>
</evidence>
<accession>A0ABW8D9A6</accession>
<dbReference type="InterPro" id="IPR027417">
    <property type="entry name" value="P-loop_NTPase"/>
</dbReference>
<evidence type="ECO:0000256" key="3">
    <source>
        <dbReference type="ARBA" id="ARBA00022475"/>
    </source>
</evidence>